<protein>
    <submittedName>
        <fullName evidence="2">Uncharacterized protein</fullName>
    </submittedName>
</protein>
<dbReference type="AlphaFoldDB" id="A0A9N9SLK7"/>
<sequence length="98" mass="11221">MDSGNVDLQFSSERLSHESRETMSCMTNQYQVPADYNPDEHPPVRMRNHTNADRSETQRKRRSKNRLSNRRSTGFVNPEMVDEAMKMGACGTGDSEPK</sequence>
<name>A0A9N9SLK7_PHACE</name>
<dbReference type="Gene3D" id="6.10.140.390">
    <property type="match status" value="1"/>
</dbReference>
<evidence type="ECO:0000313" key="2">
    <source>
        <dbReference type="EMBL" id="CAG9824321.1"/>
    </source>
</evidence>
<evidence type="ECO:0000256" key="1">
    <source>
        <dbReference type="SAM" id="MobiDB-lite"/>
    </source>
</evidence>
<dbReference type="OrthoDB" id="6759887at2759"/>
<proteinExistence type="predicted"/>
<dbReference type="Proteomes" id="UP001153737">
    <property type="component" value="Chromosome 8"/>
</dbReference>
<reference evidence="2" key="2">
    <citation type="submission" date="2022-10" db="EMBL/GenBank/DDBJ databases">
        <authorList>
            <consortium name="ENA_rothamsted_submissions"/>
            <consortium name="culmorum"/>
            <person name="King R."/>
        </authorList>
    </citation>
    <scope>NUCLEOTIDE SEQUENCE</scope>
</reference>
<reference evidence="2" key="1">
    <citation type="submission" date="2022-01" db="EMBL/GenBank/DDBJ databases">
        <authorList>
            <person name="King R."/>
        </authorList>
    </citation>
    <scope>NUCLEOTIDE SEQUENCE</scope>
</reference>
<organism evidence="2 3">
    <name type="scientific">Phaedon cochleariae</name>
    <name type="common">Mustard beetle</name>
    <dbReference type="NCBI Taxonomy" id="80249"/>
    <lineage>
        <taxon>Eukaryota</taxon>
        <taxon>Metazoa</taxon>
        <taxon>Ecdysozoa</taxon>
        <taxon>Arthropoda</taxon>
        <taxon>Hexapoda</taxon>
        <taxon>Insecta</taxon>
        <taxon>Pterygota</taxon>
        <taxon>Neoptera</taxon>
        <taxon>Endopterygota</taxon>
        <taxon>Coleoptera</taxon>
        <taxon>Polyphaga</taxon>
        <taxon>Cucujiformia</taxon>
        <taxon>Chrysomeloidea</taxon>
        <taxon>Chrysomelidae</taxon>
        <taxon>Chrysomelinae</taxon>
        <taxon>Chrysomelini</taxon>
        <taxon>Phaedon</taxon>
    </lineage>
</organism>
<feature type="compositionally biased region" description="Basic residues" evidence="1">
    <location>
        <begin position="59"/>
        <end position="69"/>
    </location>
</feature>
<gene>
    <name evidence="2" type="ORF">PHAECO_LOCUS11727</name>
</gene>
<feature type="region of interest" description="Disordered" evidence="1">
    <location>
        <begin position="1"/>
        <end position="98"/>
    </location>
</feature>
<feature type="compositionally biased region" description="Polar residues" evidence="1">
    <location>
        <begin position="22"/>
        <end position="31"/>
    </location>
</feature>
<evidence type="ECO:0000313" key="3">
    <source>
        <dbReference type="Proteomes" id="UP001153737"/>
    </source>
</evidence>
<feature type="compositionally biased region" description="Polar residues" evidence="1">
    <location>
        <begin position="1"/>
        <end position="13"/>
    </location>
</feature>
<dbReference type="EMBL" id="OU896714">
    <property type="protein sequence ID" value="CAG9824321.1"/>
    <property type="molecule type" value="Genomic_DNA"/>
</dbReference>
<accession>A0A9N9SLK7</accession>
<keyword evidence="3" id="KW-1185">Reference proteome</keyword>